<dbReference type="GO" id="GO:0016020">
    <property type="term" value="C:membrane"/>
    <property type="evidence" value="ECO:0007669"/>
    <property type="project" value="UniProtKB-SubCell"/>
</dbReference>
<evidence type="ECO:0000313" key="9">
    <source>
        <dbReference type="Proteomes" id="UP000191897"/>
    </source>
</evidence>
<dbReference type="Pfam" id="PF04610">
    <property type="entry name" value="TrbL"/>
    <property type="match status" value="1"/>
</dbReference>
<dbReference type="InterPro" id="IPR007688">
    <property type="entry name" value="Conjugal_tfr_TrbL/VirB6"/>
</dbReference>
<keyword evidence="4 7" id="KW-1133">Transmembrane helix</keyword>
<protein>
    <submittedName>
        <fullName evidence="8">Putative transmembrane conjugal transfer protein</fullName>
    </submittedName>
</protein>
<dbReference type="RefSeq" id="WP_080867626.1">
    <property type="nucleotide sequence ID" value="NZ_LT009732.1"/>
</dbReference>
<keyword evidence="3 7" id="KW-0812">Transmembrane</keyword>
<evidence type="ECO:0000256" key="7">
    <source>
        <dbReference type="SAM" id="Phobius"/>
    </source>
</evidence>
<dbReference type="GO" id="GO:0030255">
    <property type="term" value="P:protein secretion by the type IV secretion system"/>
    <property type="evidence" value="ECO:0007669"/>
    <property type="project" value="InterPro"/>
</dbReference>
<feature type="transmembrane region" description="Helical" evidence="7">
    <location>
        <begin position="219"/>
        <end position="247"/>
    </location>
</feature>
<gene>
    <name evidence="8" type="ORF">AGR4C_pa60029</name>
</gene>
<keyword evidence="5 7" id="KW-0472">Membrane</keyword>
<dbReference type="EMBL" id="FBWC01000037">
    <property type="protein sequence ID" value="CUX65865.1"/>
    <property type="molecule type" value="Genomic_DNA"/>
</dbReference>
<evidence type="ECO:0000256" key="3">
    <source>
        <dbReference type="ARBA" id="ARBA00022692"/>
    </source>
</evidence>
<comment type="similarity">
    <text evidence="2">Belongs to the TrbL/VirB6 family.</text>
</comment>
<organism evidence="8 9">
    <name type="scientific">Agrobacterium tumefaciens str. Kerr 14</name>
    <dbReference type="NCBI Taxonomy" id="1183424"/>
    <lineage>
        <taxon>Bacteria</taxon>
        <taxon>Pseudomonadati</taxon>
        <taxon>Pseudomonadota</taxon>
        <taxon>Alphaproteobacteria</taxon>
        <taxon>Hyphomicrobiales</taxon>
        <taxon>Rhizobiaceae</taxon>
        <taxon>Rhizobium/Agrobacterium group</taxon>
        <taxon>Agrobacterium</taxon>
        <taxon>Agrobacterium tumefaciens complex</taxon>
    </lineage>
</organism>
<evidence type="ECO:0000313" key="8">
    <source>
        <dbReference type="EMBL" id="CUX65865.1"/>
    </source>
</evidence>
<proteinExistence type="inferred from homology"/>
<evidence type="ECO:0000256" key="4">
    <source>
        <dbReference type="ARBA" id="ARBA00022989"/>
    </source>
</evidence>
<dbReference type="AlphaFoldDB" id="A0A1S7SB94"/>
<feature type="transmembrane region" description="Helical" evidence="7">
    <location>
        <begin position="163"/>
        <end position="183"/>
    </location>
</feature>
<feature type="transmembrane region" description="Helical" evidence="7">
    <location>
        <begin position="189"/>
        <end position="207"/>
    </location>
</feature>
<accession>A0A1S7SB94</accession>
<dbReference type="Proteomes" id="UP000191897">
    <property type="component" value="Unassembled WGS sequence"/>
</dbReference>
<feature type="region of interest" description="Disordered" evidence="6">
    <location>
        <begin position="379"/>
        <end position="425"/>
    </location>
</feature>
<evidence type="ECO:0000256" key="6">
    <source>
        <dbReference type="SAM" id="MobiDB-lite"/>
    </source>
</evidence>
<comment type="subcellular location">
    <subcellularLocation>
        <location evidence="1">Membrane</location>
        <topology evidence="1">Multi-pass membrane protein</topology>
    </subcellularLocation>
</comment>
<sequence length="425" mass="45833">MGMIRSIGNDIDDATVDYLQNVFTAVADPVQTVMMSIGLVTLLFIALNHILQVQSIHYSRYINWGITYVLVVSFATVWSNFSPIYDALTSVTQGYSNMVVEAVAKDVETLRADILNPAAITGADPQEKTYAAMDEFGHAIVWIAGDFFRDTSILNLGKTFRNIFSGIVVLIVGGIFIAASAVIVLIAKVGLILSISMAPLGIMMFMWEKTRQYFQGWVSMLVGFAVIPLLLGCLMAIVLYFAAHILATSGASSADKGKFWGFVFVMISSLVLLFYIPTMAQTLASASVTVGGSSVARGLTSAASRMGGMAALKQYMQGLPQRTLGQFADPRKYMHSAGATIGAAKSGASVKHVLTSGFAAFRRHADDRKAFWRNRREQGIVGGAQMSPNPAYQPYRGARSDQSSSSGNAGGSAQMSPEQRNLYND</sequence>
<feature type="transmembrane region" description="Helical" evidence="7">
    <location>
        <begin position="259"/>
        <end position="276"/>
    </location>
</feature>
<feature type="compositionally biased region" description="Low complexity" evidence="6">
    <location>
        <begin position="400"/>
        <end position="416"/>
    </location>
</feature>
<evidence type="ECO:0000256" key="1">
    <source>
        <dbReference type="ARBA" id="ARBA00004141"/>
    </source>
</evidence>
<evidence type="ECO:0000256" key="5">
    <source>
        <dbReference type="ARBA" id="ARBA00023136"/>
    </source>
</evidence>
<evidence type="ECO:0000256" key="2">
    <source>
        <dbReference type="ARBA" id="ARBA00007802"/>
    </source>
</evidence>
<name>A0A1S7SB94_AGRTU</name>
<reference evidence="8 9" key="1">
    <citation type="submission" date="2016-01" db="EMBL/GenBank/DDBJ databases">
        <authorList>
            <person name="Oliw E.H."/>
        </authorList>
    </citation>
    <scope>NUCLEOTIDE SEQUENCE [LARGE SCALE GENOMIC DNA]</scope>
    <source>
        <strain evidence="8 9">Kerr 14</strain>
    </source>
</reference>
<feature type="transmembrane region" description="Helical" evidence="7">
    <location>
        <begin position="33"/>
        <end position="51"/>
    </location>
</feature>